<feature type="non-terminal residue" evidence="2">
    <location>
        <position position="404"/>
    </location>
</feature>
<evidence type="ECO:0000313" key="3">
    <source>
        <dbReference type="Proteomes" id="UP000271974"/>
    </source>
</evidence>
<keyword evidence="3" id="KW-1185">Reference proteome</keyword>
<proteinExistence type="predicted"/>
<feature type="non-terminal residue" evidence="2">
    <location>
        <position position="1"/>
    </location>
</feature>
<name>A0A3S0ZNF4_ELYCH</name>
<dbReference type="Proteomes" id="UP000271974">
    <property type="component" value="Unassembled WGS sequence"/>
</dbReference>
<feature type="compositionally biased region" description="Polar residues" evidence="1">
    <location>
        <begin position="214"/>
        <end position="250"/>
    </location>
</feature>
<dbReference type="AlphaFoldDB" id="A0A3S0ZNF4"/>
<sequence length="404" mass="44272">YRKHPFSSIRLSPVSQLAGVQGQTPFGNHQRDDSLRGESKDFFAQNRARNFRRKDPFERPINRASFPLVPVNEGISLDLPANADSSQRPKGLYPTQRKFNDGKEENPALEPVRSNKDPLQAPEFHGASAPEGAFVWAKPVAIPQVGASNASKEDGKASDGADTKASLINVNPGDSLSFPKTKELKLPDLPSVSEKLRDRNNKNNKTLNQNAQNGTSTQNYKTLQNITRKPSNLEFSNENNAESDGSNSVELSLGPEEKLQNKYGNIQPPPRSNKQKPNFNAKEPAGKLTISRPTLVASRGTVSDPKPGNKGRYDVTVFTDEAITKKSGIPLLTGTFPSGESPKSEENNRVSPLDVPAIKTVVERTIEDGSEKIVKNERRLDSDDSGFILTNDLYSDEGNLEDAL</sequence>
<organism evidence="2 3">
    <name type="scientific">Elysia chlorotica</name>
    <name type="common">Eastern emerald elysia</name>
    <name type="synonym">Sea slug</name>
    <dbReference type="NCBI Taxonomy" id="188477"/>
    <lineage>
        <taxon>Eukaryota</taxon>
        <taxon>Metazoa</taxon>
        <taxon>Spiralia</taxon>
        <taxon>Lophotrochozoa</taxon>
        <taxon>Mollusca</taxon>
        <taxon>Gastropoda</taxon>
        <taxon>Heterobranchia</taxon>
        <taxon>Euthyneura</taxon>
        <taxon>Panpulmonata</taxon>
        <taxon>Sacoglossa</taxon>
        <taxon>Placobranchoidea</taxon>
        <taxon>Plakobranchidae</taxon>
        <taxon>Elysia</taxon>
    </lineage>
</organism>
<reference evidence="2 3" key="1">
    <citation type="submission" date="2019-01" db="EMBL/GenBank/DDBJ databases">
        <title>A draft genome assembly of the solar-powered sea slug Elysia chlorotica.</title>
        <authorList>
            <person name="Cai H."/>
            <person name="Li Q."/>
            <person name="Fang X."/>
            <person name="Li J."/>
            <person name="Curtis N.E."/>
            <person name="Altenburger A."/>
            <person name="Shibata T."/>
            <person name="Feng M."/>
            <person name="Maeda T."/>
            <person name="Schwartz J.A."/>
            <person name="Shigenobu S."/>
            <person name="Lundholm N."/>
            <person name="Nishiyama T."/>
            <person name="Yang H."/>
            <person name="Hasebe M."/>
            <person name="Li S."/>
            <person name="Pierce S.K."/>
            <person name="Wang J."/>
        </authorList>
    </citation>
    <scope>NUCLEOTIDE SEQUENCE [LARGE SCALE GENOMIC DNA]</scope>
    <source>
        <strain evidence="2">EC2010</strain>
        <tissue evidence="2">Whole organism of an adult</tissue>
    </source>
</reference>
<evidence type="ECO:0000313" key="2">
    <source>
        <dbReference type="EMBL" id="RUS81890.1"/>
    </source>
</evidence>
<protein>
    <submittedName>
        <fullName evidence="2">Uncharacterized protein</fullName>
    </submittedName>
</protein>
<feature type="compositionally biased region" description="Basic and acidic residues" evidence="1">
    <location>
        <begin position="29"/>
        <end position="41"/>
    </location>
</feature>
<feature type="compositionally biased region" description="Low complexity" evidence="1">
    <location>
        <begin position="203"/>
        <end position="213"/>
    </location>
</feature>
<dbReference type="EMBL" id="RQTK01000316">
    <property type="protein sequence ID" value="RUS81890.1"/>
    <property type="molecule type" value="Genomic_DNA"/>
</dbReference>
<feature type="region of interest" description="Disordered" evidence="1">
    <location>
        <begin position="333"/>
        <end position="354"/>
    </location>
</feature>
<comment type="caution">
    <text evidence="2">The sequence shown here is derived from an EMBL/GenBank/DDBJ whole genome shotgun (WGS) entry which is preliminary data.</text>
</comment>
<accession>A0A3S0ZNF4</accession>
<feature type="region of interest" description="Disordered" evidence="1">
    <location>
        <begin position="79"/>
        <end position="126"/>
    </location>
</feature>
<feature type="region of interest" description="Disordered" evidence="1">
    <location>
        <begin position="147"/>
        <end position="310"/>
    </location>
</feature>
<dbReference type="OrthoDB" id="6161357at2759"/>
<gene>
    <name evidence="2" type="ORF">EGW08_010360</name>
</gene>
<evidence type="ECO:0000256" key="1">
    <source>
        <dbReference type="SAM" id="MobiDB-lite"/>
    </source>
</evidence>
<feature type="region of interest" description="Disordered" evidence="1">
    <location>
        <begin position="13"/>
        <end position="56"/>
    </location>
</feature>
<feature type="compositionally biased region" description="Basic and acidic residues" evidence="1">
    <location>
        <begin position="151"/>
        <end position="162"/>
    </location>
</feature>